<sequence>MTRPLLNQPEPQTGQGPHQCEADLEQAILRDEEEREEAMVEARQRVALQKQAIRRFDVCWEIARTVGDLVDAVIGRKKAVEQLNKIIWVAEENDRARRAAIQKKLKALRTMRLNLVVQVDNDKVACTPSKPASCSTESAHSVQTSQNIQRPKVDDSSRASPLGDVQSQPGLEKAAPKSHGSSEAAVPQHSSSLSKSPTKRQTTEQNAVRTGSRKKEIAKVQGASKGKLPVTAQRTLSDKAKEGKGGGEVCESTKSASHPTAPTQGSQNPSKTHERDNATNTTSLSDRQSLPKTLYSEKAACQPHVQSVPIAPQLLSPPPSPSRSQRIVKRDAGERECQDNSVKEKRNAGEKIALSSASEEVTKEKEVCSPSNLAGCPTTTTHDAKGPMQTTKFSTSPSKDQRSRPEVEEAACNPHDLSPAAELQLSSPISSTPSKDQNPKKDAVKDKDEEKGRDSPCGGAKEVEKDIEEVRDFGGEPASYSTVPTHDAVSRPLNADKFDTDSCPDAAPLDDEQHCPKTEKAACGSRNPNSATLETPQVSPPPTPSMWDLFISSRPHLLQEAIRDSVRTGTFNNVEIYTHRKRGKVPGFACVPAVVHGRASFLEAASPVLKDLLVTGKRQLRNIPSANYNYEYLDDSDLEDEPEDSPIPLAEKALDEIDDISDVMSVPSVFDVVDSPQHTIGTVDEPQPPTPNVTHEASTATDLVEPLAREVVYVPFGATRTWQALMIYLYYGNISFCPLESQCSVKNQDDVSCSPKSMYFLAKKLELAKLAKVCEEAIIKVLSPSNIVKELFSDFTWRSPTYISYPEILSQEVALFMRHSQDRHVRSDLKQAFEDTASGKFPHRDAVLSALFDGVIPPASSETSNVY</sequence>
<proteinExistence type="predicted"/>
<dbReference type="Proteomes" id="UP001055072">
    <property type="component" value="Unassembled WGS sequence"/>
</dbReference>
<name>A0ACB8TSZ2_9APHY</name>
<accession>A0ACB8TSZ2</accession>
<comment type="caution">
    <text evidence="1">The sequence shown here is derived from an EMBL/GenBank/DDBJ whole genome shotgun (WGS) entry which is preliminary data.</text>
</comment>
<reference evidence="1" key="1">
    <citation type="journal article" date="2021" name="Environ. Microbiol.">
        <title>Gene family expansions and transcriptome signatures uncover fungal adaptations to wood decay.</title>
        <authorList>
            <person name="Hage H."/>
            <person name="Miyauchi S."/>
            <person name="Viragh M."/>
            <person name="Drula E."/>
            <person name="Min B."/>
            <person name="Chaduli D."/>
            <person name="Navarro D."/>
            <person name="Favel A."/>
            <person name="Norest M."/>
            <person name="Lesage-Meessen L."/>
            <person name="Balint B."/>
            <person name="Merenyi Z."/>
            <person name="de Eugenio L."/>
            <person name="Morin E."/>
            <person name="Martinez A.T."/>
            <person name="Baldrian P."/>
            <person name="Stursova M."/>
            <person name="Martinez M.J."/>
            <person name="Novotny C."/>
            <person name="Magnuson J.K."/>
            <person name="Spatafora J.W."/>
            <person name="Maurice S."/>
            <person name="Pangilinan J."/>
            <person name="Andreopoulos W."/>
            <person name="LaButti K."/>
            <person name="Hundley H."/>
            <person name="Na H."/>
            <person name="Kuo A."/>
            <person name="Barry K."/>
            <person name="Lipzen A."/>
            <person name="Henrissat B."/>
            <person name="Riley R."/>
            <person name="Ahrendt S."/>
            <person name="Nagy L.G."/>
            <person name="Grigoriev I.V."/>
            <person name="Martin F."/>
            <person name="Rosso M.N."/>
        </authorList>
    </citation>
    <scope>NUCLEOTIDE SEQUENCE</scope>
    <source>
        <strain evidence="1">CBS 384.51</strain>
    </source>
</reference>
<organism evidence="1 2">
    <name type="scientific">Irpex rosettiformis</name>
    <dbReference type="NCBI Taxonomy" id="378272"/>
    <lineage>
        <taxon>Eukaryota</taxon>
        <taxon>Fungi</taxon>
        <taxon>Dikarya</taxon>
        <taxon>Basidiomycota</taxon>
        <taxon>Agaricomycotina</taxon>
        <taxon>Agaricomycetes</taxon>
        <taxon>Polyporales</taxon>
        <taxon>Irpicaceae</taxon>
        <taxon>Irpex</taxon>
    </lineage>
</organism>
<keyword evidence="2" id="KW-1185">Reference proteome</keyword>
<dbReference type="EMBL" id="MU274934">
    <property type="protein sequence ID" value="KAI0085160.1"/>
    <property type="molecule type" value="Genomic_DNA"/>
</dbReference>
<evidence type="ECO:0000313" key="2">
    <source>
        <dbReference type="Proteomes" id="UP001055072"/>
    </source>
</evidence>
<gene>
    <name evidence="1" type="ORF">BDY19DRAFT_997046</name>
</gene>
<protein>
    <submittedName>
        <fullName evidence="1">Uncharacterized protein</fullName>
    </submittedName>
</protein>
<evidence type="ECO:0000313" key="1">
    <source>
        <dbReference type="EMBL" id="KAI0085160.1"/>
    </source>
</evidence>